<protein>
    <recommendedName>
        <fullName evidence="3">Ferredoxin</fullName>
    </recommendedName>
</protein>
<evidence type="ECO:0000313" key="1">
    <source>
        <dbReference type="EMBL" id="MBS7234032.1"/>
    </source>
</evidence>
<evidence type="ECO:0008006" key="3">
    <source>
        <dbReference type="Google" id="ProtNLM"/>
    </source>
</evidence>
<dbReference type="RefSeq" id="WP_213307777.1">
    <property type="nucleotide sequence ID" value="NZ_JAGYVZ010000042.1"/>
</dbReference>
<proteinExistence type="predicted"/>
<sequence length="51" mass="6095">MTISKCEPQGCCLQIPHEDVWHEFDTFAELQIYSDEFYQIIEMTKTDCFDD</sequence>
<evidence type="ECO:0000313" key="2">
    <source>
        <dbReference type="Proteomes" id="UP000722625"/>
    </source>
</evidence>
<dbReference type="EMBL" id="JAGYVZ010000042">
    <property type="protein sequence ID" value="MBS7234032.1"/>
    <property type="molecule type" value="Genomic_DNA"/>
</dbReference>
<dbReference type="Proteomes" id="UP000722625">
    <property type="component" value="Unassembled WGS sequence"/>
</dbReference>
<name>A0ABS5PIB9_9FLAO</name>
<keyword evidence="2" id="KW-1185">Reference proteome</keyword>
<gene>
    <name evidence="1" type="ORF">KHA90_23785</name>
</gene>
<accession>A0ABS5PIB9</accession>
<reference evidence="1 2" key="1">
    <citation type="journal article" date="2018" name="Int. J. Syst. Evol. Microbiol.">
        <title>Flavobacterium chryseum sp. nov. and Flavobacterium psychroterrae sp. nov., novel environmental bacteria isolated from Antarctica.</title>
        <authorList>
            <person name="Kralova S."/>
            <person name="Svec P."/>
            <person name="Busse H.J."/>
            <person name="Stankova E."/>
            <person name="Vaczi P."/>
            <person name="Sedlacek I."/>
        </authorList>
    </citation>
    <scope>NUCLEOTIDE SEQUENCE [LARGE SCALE GENOMIC DNA]</scope>
    <source>
        <strain evidence="1 2">CCM 8827</strain>
    </source>
</reference>
<comment type="caution">
    <text evidence="1">The sequence shown here is derived from an EMBL/GenBank/DDBJ whole genome shotgun (WGS) entry which is preliminary data.</text>
</comment>
<organism evidence="1 2">
    <name type="scientific">Flavobacterium psychroterrae</name>
    <dbReference type="NCBI Taxonomy" id="2133767"/>
    <lineage>
        <taxon>Bacteria</taxon>
        <taxon>Pseudomonadati</taxon>
        <taxon>Bacteroidota</taxon>
        <taxon>Flavobacteriia</taxon>
        <taxon>Flavobacteriales</taxon>
        <taxon>Flavobacteriaceae</taxon>
        <taxon>Flavobacterium</taxon>
    </lineage>
</organism>